<evidence type="ECO:0008006" key="3">
    <source>
        <dbReference type="Google" id="ProtNLM"/>
    </source>
</evidence>
<dbReference type="OrthoDB" id="6435711at2759"/>
<dbReference type="Proteomes" id="UP000499080">
    <property type="component" value="Unassembled WGS sequence"/>
</dbReference>
<dbReference type="InterPro" id="IPR036397">
    <property type="entry name" value="RNaseH_sf"/>
</dbReference>
<keyword evidence="2" id="KW-1185">Reference proteome</keyword>
<evidence type="ECO:0000313" key="1">
    <source>
        <dbReference type="EMBL" id="GBO43219.1"/>
    </source>
</evidence>
<dbReference type="AlphaFoldDB" id="A0A4Y2X0Z1"/>
<evidence type="ECO:0000313" key="2">
    <source>
        <dbReference type="Proteomes" id="UP000499080"/>
    </source>
</evidence>
<accession>A0A4Y2X0Z1</accession>
<dbReference type="GO" id="GO:0003676">
    <property type="term" value="F:nucleic acid binding"/>
    <property type="evidence" value="ECO:0007669"/>
    <property type="project" value="InterPro"/>
</dbReference>
<organism evidence="1 2">
    <name type="scientific">Araneus ventricosus</name>
    <name type="common">Orbweaver spider</name>
    <name type="synonym">Epeira ventricosa</name>
    <dbReference type="NCBI Taxonomy" id="182803"/>
    <lineage>
        <taxon>Eukaryota</taxon>
        <taxon>Metazoa</taxon>
        <taxon>Ecdysozoa</taxon>
        <taxon>Arthropoda</taxon>
        <taxon>Chelicerata</taxon>
        <taxon>Arachnida</taxon>
        <taxon>Araneae</taxon>
        <taxon>Araneomorphae</taxon>
        <taxon>Entelegynae</taxon>
        <taxon>Araneoidea</taxon>
        <taxon>Araneidae</taxon>
        <taxon>Araneus</taxon>
    </lineage>
</organism>
<comment type="caution">
    <text evidence="1">The sequence shown here is derived from an EMBL/GenBank/DDBJ whole genome shotgun (WGS) entry which is preliminary data.</text>
</comment>
<gene>
    <name evidence="1" type="ORF">AVEN_100658_1</name>
</gene>
<dbReference type="EMBL" id="BGPR01069603">
    <property type="protein sequence ID" value="GBO43219.1"/>
    <property type="molecule type" value="Genomic_DNA"/>
</dbReference>
<sequence>MKKRRRSAGGSQSGEISAKRRAPMKLVPIIIQEVFAKINVDAVGPLPITSSGKKYFITTMFSASKYPYVVAVLDIISMSEVEALLQNSVAWCFRRKFRTNKGLQKMSELRT</sequence>
<name>A0A4Y2X0Z1_ARAVE</name>
<proteinExistence type="predicted"/>
<reference evidence="1 2" key="1">
    <citation type="journal article" date="2019" name="Sci. Rep.">
        <title>Orb-weaving spider Araneus ventricosus genome elucidates the spidroin gene catalogue.</title>
        <authorList>
            <person name="Kono N."/>
            <person name="Nakamura H."/>
            <person name="Ohtoshi R."/>
            <person name="Moran D.A.P."/>
            <person name="Shinohara A."/>
            <person name="Yoshida Y."/>
            <person name="Fujiwara M."/>
            <person name="Mori M."/>
            <person name="Tomita M."/>
            <person name="Arakawa K."/>
        </authorList>
    </citation>
    <scope>NUCLEOTIDE SEQUENCE [LARGE SCALE GENOMIC DNA]</scope>
</reference>
<protein>
    <recommendedName>
        <fullName evidence="3">Integrase catalytic domain-containing protein</fullName>
    </recommendedName>
</protein>
<dbReference type="Gene3D" id="3.30.420.10">
    <property type="entry name" value="Ribonuclease H-like superfamily/Ribonuclease H"/>
    <property type="match status" value="1"/>
</dbReference>